<comment type="similarity">
    <text evidence="7">Belongs to the binding-protein-dependent transport system permease family.</text>
</comment>
<evidence type="ECO:0000256" key="7">
    <source>
        <dbReference type="RuleBase" id="RU363032"/>
    </source>
</evidence>
<evidence type="ECO:0000313" key="10">
    <source>
        <dbReference type="Proteomes" id="UP001237592"/>
    </source>
</evidence>
<dbReference type="RefSeq" id="WP_230520881.1">
    <property type="nucleotide sequence ID" value="NZ_JAVFKP010000007.1"/>
</dbReference>
<gene>
    <name evidence="9" type="ORF">RB624_23770</name>
</gene>
<dbReference type="SUPFAM" id="SSF161098">
    <property type="entry name" value="MetI-like"/>
    <property type="match status" value="2"/>
</dbReference>
<dbReference type="PANTHER" id="PTHR30183">
    <property type="entry name" value="MOLYBDENUM TRANSPORT SYSTEM PERMEASE PROTEIN MODB"/>
    <property type="match status" value="1"/>
</dbReference>
<feature type="transmembrane region" description="Helical" evidence="7">
    <location>
        <begin position="252"/>
        <end position="277"/>
    </location>
</feature>
<feature type="transmembrane region" description="Helical" evidence="7">
    <location>
        <begin position="217"/>
        <end position="240"/>
    </location>
</feature>
<feature type="transmembrane region" description="Helical" evidence="7">
    <location>
        <begin position="128"/>
        <end position="147"/>
    </location>
</feature>
<keyword evidence="6 7" id="KW-0472">Membrane</keyword>
<feature type="transmembrane region" description="Helical" evidence="7">
    <location>
        <begin position="640"/>
        <end position="663"/>
    </location>
</feature>
<evidence type="ECO:0000259" key="8">
    <source>
        <dbReference type="PROSITE" id="PS50928"/>
    </source>
</evidence>
<comment type="subcellular location">
    <subcellularLocation>
        <location evidence="1 7">Cell membrane</location>
        <topology evidence="1 7">Multi-pass membrane protein</topology>
    </subcellularLocation>
</comment>
<dbReference type="EMBL" id="JAVFKP010000007">
    <property type="protein sequence ID" value="MDQ4628908.1"/>
    <property type="molecule type" value="Genomic_DNA"/>
</dbReference>
<feature type="domain" description="ABC transmembrane type-1" evidence="8">
    <location>
        <begin position="514"/>
        <end position="704"/>
    </location>
</feature>
<evidence type="ECO:0000256" key="2">
    <source>
        <dbReference type="ARBA" id="ARBA00022448"/>
    </source>
</evidence>
<proteinExistence type="inferred from homology"/>
<feature type="transmembrane region" description="Helical" evidence="7">
    <location>
        <begin position="491"/>
        <end position="511"/>
    </location>
</feature>
<dbReference type="Proteomes" id="UP001237592">
    <property type="component" value="Unassembled WGS sequence"/>
</dbReference>
<accession>A0ABU0XZL4</accession>
<feature type="transmembrane region" description="Helical" evidence="7">
    <location>
        <begin position="552"/>
        <end position="571"/>
    </location>
</feature>
<keyword evidence="4 7" id="KW-0812">Transmembrane</keyword>
<evidence type="ECO:0000256" key="1">
    <source>
        <dbReference type="ARBA" id="ARBA00004651"/>
    </source>
</evidence>
<keyword evidence="10" id="KW-1185">Reference proteome</keyword>
<keyword evidence="2 7" id="KW-0813">Transport</keyword>
<feature type="transmembrane region" description="Helical" evidence="7">
    <location>
        <begin position="404"/>
        <end position="421"/>
    </location>
</feature>
<feature type="transmembrane region" description="Helical" evidence="7">
    <location>
        <begin position="297"/>
        <end position="320"/>
    </location>
</feature>
<feature type="transmembrane region" description="Helical" evidence="7">
    <location>
        <begin position="75"/>
        <end position="91"/>
    </location>
</feature>
<dbReference type="PROSITE" id="PS50928">
    <property type="entry name" value="ABC_TM1"/>
    <property type="match status" value="2"/>
</dbReference>
<feature type="transmembrane region" description="Helical" evidence="7">
    <location>
        <begin position="683"/>
        <end position="704"/>
    </location>
</feature>
<dbReference type="InterPro" id="IPR000515">
    <property type="entry name" value="MetI-like"/>
</dbReference>
<dbReference type="InterPro" id="IPR035906">
    <property type="entry name" value="MetI-like_sf"/>
</dbReference>
<dbReference type="CDD" id="cd06261">
    <property type="entry name" value="TM_PBP2"/>
    <property type="match status" value="2"/>
</dbReference>
<evidence type="ECO:0000256" key="4">
    <source>
        <dbReference type="ARBA" id="ARBA00022692"/>
    </source>
</evidence>
<keyword evidence="3" id="KW-1003">Cell membrane</keyword>
<feature type="transmembrane region" description="Helical" evidence="7">
    <location>
        <begin position="97"/>
        <end position="116"/>
    </location>
</feature>
<keyword evidence="5 7" id="KW-1133">Transmembrane helix</keyword>
<feature type="domain" description="ABC transmembrane type-1" evidence="8">
    <location>
        <begin position="217"/>
        <end position="422"/>
    </location>
</feature>
<protein>
    <submittedName>
        <fullName evidence="9">Iron ABC transporter permease</fullName>
    </submittedName>
</protein>
<evidence type="ECO:0000313" key="9">
    <source>
        <dbReference type="EMBL" id="MDQ4628908.1"/>
    </source>
</evidence>
<evidence type="ECO:0000256" key="3">
    <source>
        <dbReference type="ARBA" id="ARBA00022475"/>
    </source>
</evidence>
<organism evidence="9 10">
    <name type="scientific">Janthinobacterium lividum</name>
    <dbReference type="NCBI Taxonomy" id="29581"/>
    <lineage>
        <taxon>Bacteria</taxon>
        <taxon>Pseudomonadati</taxon>
        <taxon>Pseudomonadota</taxon>
        <taxon>Betaproteobacteria</taxon>
        <taxon>Burkholderiales</taxon>
        <taxon>Oxalobacteraceae</taxon>
        <taxon>Janthinobacterium</taxon>
    </lineage>
</organism>
<reference evidence="9 10" key="1">
    <citation type="submission" date="2023-08" db="EMBL/GenBank/DDBJ databases">
        <title>Draft genome sequence of Janthinobacterium lividum.</title>
        <authorList>
            <person name="Chun B.H."/>
            <person name="Lee Y."/>
        </authorList>
    </citation>
    <scope>NUCLEOTIDE SEQUENCE [LARGE SCALE GENOMIC DNA]</scope>
    <source>
        <strain evidence="9 10">AMJK</strain>
    </source>
</reference>
<dbReference type="Gene3D" id="1.10.3720.10">
    <property type="entry name" value="MetI-like"/>
    <property type="match status" value="2"/>
</dbReference>
<dbReference type="PANTHER" id="PTHR30183:SF7">
    <property type="entry name" value="FERRIC TRANSPORT SYSTEM PERMEASE PROTEIN FBPB 1-RELATED"/>
    <property type="match status" value="1"/>
</dbReference>
<feature type="transmembrane region" description="Helical" evidence="7">
    <location>
        <begin position="583"/>
        <end position="608"/>
    </location>
</feature>
<evidence type="ECO:0000256" key="5">
    <source>
        <dbReference type="ARBA" id="ARBA00022989"/>
    </source>
</evidence>
<comment type="caution">
    <text evidence="9">The sequence shown here is derived from an EMBL/GenBank/DDBJ whole genome shotgun (WGS) entry which is preliminary data.</text>
</comment>
<feature type="transmembrane region" description="Helical" evidence="7">
    <location>
        <begin position="458"/>
        <end position="479"/>
    </location>
</feature>
<name>A0ABU0XZL4_9BURK</name>
<feature type="transmembrane region" description="Helical" evidence="7">
    <location>
        <begin position="517"/>
        <end position="540"/>
    </location>
</feature>
<feature type="transmembrane region" description="Helical" evidence="7">
    <location>
        <begin position="153"/>
        <end position="177"/>
    </location>
</feature>
<feature type="transmembrane region" description="Helical" evidence="7">
    <location>
        <begin position="24"/>
        <end position="42"/>
    </location>
</feature>
<sequence>MAVSDVNTASATAGGAGRHRIASCWYWVLLGLLGACLLPWHAQSDGRWLLPPALLLGEPASMAGAVLLLQSRDGGALPSLLLPLLLGWAAWRRRPPAVALLLAGAAGLLWLGLCAFAASGASMGPGQLACAASLLSCLALGLSQRGYFGGDAFVAGTVLSISLLVGVFTLVPTAAMLSHAFDDGRGGHAWTAPLRLLYSGYLWSGACLTGAGRCGTVWTTLFIAAVSALLCTLVGFALALQMARVRGPLARVVQWLSVLPLIAPPFVVGLAFILLFGRSGLFNTLLESWFGIVPGRWIYGVQGILLAQLFTFTPVACLVLRGVVEGISPALDEAAQTLRAGPYQRFFSITLPLAKPGLTSAFLICFVESLTDFGNPILLGGNTEVLATDIFFAIVGAQQDVGRAASLSALLLGLTLVALWLQRRVLGKASYATIGGKGAATRHAPLPVSLQRACGSAAILWSALTLLVFMLVLVGGFVVNWGRDYRPSMVHYLNAFGVTPGAADPLTGVAWESLLGTLGMALLVAPLGAVLGLLAGWVISRQQFPGKRLFEAFSFLPLAVPGTVIGVAYVLSFNGPPLELTGGAAIIVICLLCRNLPVLVQTTVAALAQVERSLGEASLTLGASNWQTLLRIELPLLRQALTGSLIYGFVRAMTTITAVIFLVSAGHELATTFIINRVINGDYGLAVAYSTLLIGLSLVVVAVVQRLAGRRRAGPAAGPGGIPIHVS</sequence>
<dbReference type="Pfam" id="PF00528">
    <property type="entry name" value="BPD_transp_1"/>
    <property type="match status" value="2"/>
</dbReference>
<evidence type="ECO:0000256" key="6">
    <source>
        <dbReference type="ARBA" id="ARBA00023136"/>
    </source>
</evidence>